<dbReference type="AlphaFoldDB" id="A0A5N5QLE8"/>
<evidence type="ECO:0000313" key="2">
    <source>
        <dbReference type="Proteomes" id="UP000383932"/>
    </source>
</evidence>
<sequence length="170" mass="18298">MSVVTGPHQVAFSQAKTQLLTLDEPNGHVLVKLPNDQPGHEGWHVEVLPPGDRITLKNFQFNTFAGPNGEVEPGVPVVGTDKPFEFELEPTGNRGEFRLRVPGATTEGRSLYLGVPKITEYPAKASKRVDGPSSLGSAKCIALDPIDLRPGGVDFRAPHAINTRGLKLMA</sequence>
<accession>A0A5N5QLE8</accession>
<dbReference type="Gene3D" id="2.80.10.50">
    <property type="match status" value="1"/>
</dbReference>
<keyword evidence="2" id="KW-1185">Reference proteome</keyword>
<reference evidence="1 2" key="1">
    <citation type="journal article" date="2019" name="Fungal Biol. Biotechnol.">
        <title>Draft genome sequence of fastidious pathogen Ceratobasidium theobromae, which causes vascular-streak dieback in Theobroma cacao.</title>
        <authorList>
            <person name="Ali S.S."/>
            <person name="Asman A."/>
            <person name="Shao J."/>
            <person name="Firmansyah A.P."/>
            <person name="Susilo A.W."/>
            <person name="Rosmana A."/>
            <person name="McMahon P."/>
            <person name="Junaid M."/>
            <person name="Guest D."/>
            <person name="Kheng T.Y."/>
            <person name="Meinhardt L.W."/>
            <person name="Bailey B.A."/>
        </authorList>
    </citation>
    <scope>NUCLEOTIDE SEQUENCE [LARGE SCALE GENOMIC DNA]</scope>
    <source>
        <strain evidence="1 2">CT2</strain>
    </source>
</reference>
<comment type="caution">
    <text evidence="1">The sequence shown here is derived from an EMBL/GenBank/DDBJ whole genome shotgun (WGS) entry which is preliminary data.</text>
</comment>
<name>A0A5N5QLE8_9AGAM</name>
<protein>
    <submittedName>
        <fullName evidence="1">Uncharacterized protein</fullName>
    </submittedName>
</protein>
<dbReference type="Proteomes" id="UP000383932">
    <property type="component" value="Unassembled WGS sequence"/>
</dbReference>
<evidence type="ECO:0000313" key="1">
    <source>
        <dbReference type="EMBL" id="KAB5591996.1"/>
    </source>
</evidence>
<organism evidence="1 2">
    <name type="scientific">Ceratobasidium theobromae</name>
    <dbReference type="NCBI Taxonomy" id="1582974"/>
    <lineage>
        <taxon>Eukaryota</taxon>
        <taxon>Fungi</taxon>
        <taxon>Dikarya</taxon>
        <taxon>Basidiomycota</taxon>
        <taxon>Agaricomycotina</taxon>
        <taxon>Agaricomycetes</taxon>
        <taxon>Cantharellales</taxon>
        <taxon>Ceratobasidiaceae</taxon>
        <taxon>Ceratobasidium</taxon>
    </lineage>
</organism>
<gene>
    <name evidence="1" type="ORF">CTheo_4582</name>
</gene>
<proteinExistence type="predicted"/>
<dbReference type="EMBL" id="SSOP01000080">
    <property type="protein sequence ID" value="KAB5591996.1"/>
    <property type="molecule type" value="Genomic_DNA"/>
</dbReference>